<dbReference type="SUPFAM" id="SSF51621">
    <property type="entry name" value="Phosphoenolpyruvate/pyruvate domain"/>
    <property type="match status" value="1"/>
</dbReference>
<sequence length="270" mass="29089">MTDRPKKRTRVTVPDFLAAKEAGRKLAVLTAYDYPWAALLDQAGVDAILVGDTLGMVVQGRDTTLPVTLDHMIYHGEMVVRATRSALVIVDLPFMSYQVSPRQAKRSAGRVLKETGASAVKLEGGVNQAGTIEALANSDIPVMAHVGMRPQSIRRLGKMSSIQRDREQLIADAKAAADAGAFSIVLELIPQDIAAQITAEIDIPTIGIGAGPNCDGQVLVTPDMLGQTHGFKPKFVKHYADLHQVATDAVRQYVDDVHTGAFPADEHTHH</sequence>
<comment type="caution">
    <text evidence="9">The sequence shown here is derived from an EMBL/GenBank/DDBJ whole genome shotgun (WGS) entry which is preliminary data.</text>
</comment>
<keyword evidence="6" id="KW-0566">Pantothenate biosynthesis</keyword>
<evidence type="ECO:0000313" key="9">
    <source>
        <dbReference type="EMBL" id="CAK9113121.1"/>
    </source>
</evidence>
<evidence type="ECO:0000256" key="1">
    <source>
        <dbReference type="ARBA" id="ARBA00005033"/>
    </source>
</evidence>
<accession>A0ABP0SL55</accession>
<keyword evidence="10" id="KW-1185">Reference proteome</keyword>
<dbReference type="Pfam" id="PF02548">
    <property type="entry name" value="Pantoate_transf"/>
    <property type="match status" value="1"/>
</dbReference>
<dbReference type="NCBIfam" id="NF001452">
    <property type="entry name" value="PRK00311.1"/>
    <property type="match status" value="1"/>
</dbReference>
<dbReference type="Gene3D" id="3.20.20.60">
    <property type="entry name" value="Phosphoenolpyruvate-binding domains"/>
    <property type="match status" value="1"/>
</dbReference>
<dbReference type="HAMAP" id="MF_00156">
    <property type="entry name" value="PanB"/>
    <property type="match status" value="1"/>
</dbReference>
<dbReference type="Proteomes" id="UP001642464">
    <property type="component" value="Unassembled WGS sequence"/>
</dbReference>
<protein>
    <recommendedName>
        <fullName evidence="3 6">3-methyl-2-oxobutanoate hydroxymethyltransferase</fullName>
        <ecNumber evidence="3 6">2.1.2.11</ecNumber>
    </recommendedName>
</protein>
<gene>
    <name evidence="7" type="ORF">SCF082_LOCUS47716</name>
    <name evidence="8" type="ORF">SCF082_LOCUS48331</name>
    <name evidence="9" type="ORF">SCF082_LOCUS52444</name>
</gene>
<name>A0ABP0SL55_9DINO</name>
<dbReference type="EMBL" id="CAXAMM010044097">
    <property type="protein sequence ID" value="CAK9113121.1"/>
    <property type="molecule type" value="Genomic_DNA"/>
</dbReference>
<evidence type="ECO:0000256" key="2">
    <source>
        <dbReference type="ARBA" id="ARBA00008676"/>
    </source>
</evidence>
<dbReference type="PANTHER" id="PTHR20881">
    <property type="entry name" value="3-METHYL-2-OXOBUTANOATE HYDROXYMETHYLTRANSFERASE"/>
    <property type="match status" value="1"/>
</dbReference>
<comment type="function">
    <text evidence="6">Catalyzes the reversible reaction in which hydroxymethyl group from 5,10-methylenetetrahydrofolate is transferred onto alpha-ketoisovalerate to form ketopantoate.</text>
</comment>
<evidence type="ECO:0000256" key="6">
    <source>
        <dbReference type="RuleBase" id="RU362100"/>
    </source>
</evidence>
<dbReference type="PANTHER" id="PTHR20881:SF0">
    <property type="entry name" value="3-METHYL-2-OXOBUTANOATE HYDROXYMETHYLTRANSFERASE"/>
    <property type="match status" value="1"/>
</dbReference>
<dbReference type="PIRSF" id="PIRSF000388">
    <property type="entry name" value="Pantoate_hydroxy_MeTrfase"/>
    <property type="match status" value="1"/>
</dbReference>
<evidence type="ECO:0000313" key="10">
    <source>
        <dbReference type="Proteomes" id="UP001642464"/>
    </source>
</evidence>
<reference evidence="9 10" key="1">
    <citation type="submission" date="2024-02" db="EMBL/GenBank/DDBJ databases">
        <authorList>
            <person name="Chen Y."/>
            <person name="Shah S."/>
            <person name="Dougan E. K."/>
            <person name="Thang M."/>
            <person name="Chan C."/>
        </authorList>
    </citation>
    <scope>NUCLEOTIDE SEQUENCE [LARGE SCALE GENOMIC DNA]</scope>
</reference>
<dbReference type="InterPro" id="IPR015813">
    <property type="entry name" value="Pyrv/PenolPyrv_kinase-like_dom"/>
</dbReference>
<comment type="pathway">
    <text evidence="1 6">Cofactor biosynthesis; (R)-pantothenate biosynthesis; (R)-pantoate from 3-methyl-2-oxobutanoate: step 1/2.</text>
</comment>
<dbReference type="EMBL" id="CAXAMM010041961">
    <property type="protein sequence ID" value="CAK9102070.1"/>
    <property type="molecule type" value="Genomic_DNA"/>
</dbReference>
<evidence type="ECO:0000256" key="5">
    <source>
        <dbReference type="ARBA" id="ARBA00049172"/>
    </source>
</evidence>
<evidence type="ECO:0000256" key="3">
    <source>
        <dbReference type="ARBA" id="ARBA00012618"/>
    </source>
</evidence>
<dbReference type="InterPro" id="IPR003700">
    <property type="entry name" value="Pantoate_hydroxy_MeTrfase"/>
</dbReference>
<comment type="catalytic activity">
    <reaction evidence="5 6">
        <text>(6R)-5,10-methylene-5,6,7,8-tetrahydrofolate + 3-methyl-2-oxobutanoate + H2O = 2-dehydropantoate + (6S)-5,6,7,8-tetrahydrofolate</text>
        <dbReference type="Rhea" id="RHEA:11824"/>
        <dbReference type="ChEBI" id="CHEBI:11561"/>
        <dbReference type="ChEBI" id="CHEBI:11851"/>
        <dbReference type="ChEBI" id="CHEBI:15377"/>
        <dbReference type="ChEBI" id="CHEBI:15636"/>
        <dbReference type="ChEBI" id="CHEBI:57453"/>
        <dbReference type="EC" id="2.1.2.11"/>
    </reaction>
</comment>
<dbReference type="EC" id="2.1.2.11" evidence="3 6"/>
<keyword evidence="4 6" id="KW-0808">Transferase</keyword>
<evidence type="ECO:0000313" key="7">
    <source>
        <dbReference type="EMBL" id="CAK9102070.1"/>
    </source>
</evidence>
<dbReference type="InterPro" id="IPR040442">
    <property type="entry name" value="Pyrv_kinase-like_dom_sf"/>
</dbReference>
<proteinExistence type="inferred from homology"/>
<dbReference type="EMBL" id="CAXAMM010042185">
    <property type="protein sequence ID" value="CAK9103469.1"/>
    <property type="molecule type" value="Genomic_DNA"/>
</dbReference>
<dbReference type="NCBIfam" id="TIGR00222">
    <property type="entry name" value="panB"/>
    <property type="match status" value="1"/>
</dbReference>
<comment type="similarity">
    <text evidence="2 6">Belongs to the PanB family.</text>
</comment>
<evidence type="ECO:0000256" key="4">
    <source>
        <dbReference type="ARBA" id="ARBA00022679"/>
    </source>
</evidence>
<evidence type="ECO:0000313" key="8">
    <source>
        <dbReference type="EMBL" id="CAK9103469.1"/>
    </source>
</evidence>
<organism evidence="9 10">
    <name type="scientific">Durusdinium trenchii</name>
    <dbReference type="NCBI Taxonomy" id="1381693"/>
    <lineage>
        <taxon>Eukaryota</taxon>
        <taxon>Sar</taxon>
        <taxon>Alveolata</taxon>
        <taxon>Dinophyceae</taxon>
        <taxon>Suessiales</taxon>
        <taxon>Symbiodiniaceae</taxon>
        <taxon>Durusdinium</taxon>
    </lineage>
</organism>
<dbReference type="CDD" id="cd06557">
    <property type="entry name" value="KPHMT-like"/>
    <property type="match status" value="1"/>
</dbReference>